<name>A0A1H7PWV3_9LACT</name>
<dbReference type="InterPro" id="IPR047661">
    <property type="entry name" value="IstB"/>
</dbReference>
<evidence type="ECO:0000313" key="5">
    <source>
        <dbReference type="EMBL" id="SEL39735.1"/>
    </source>
</evidence>
<dbReference type="OrthoDB" id="2052561at2"/>
<dbReference type="EMBL" id="FNZU01000026">
    <property type="protein sequence ID" value="SEL39735.1"/>
    <property type="molecule type" value="Genomic_DNA"/>
</dbReference>
<dbReference type="RefSeq" id="WP_091483117.1">
    <property type="nucleotide sequence ID" value="NZ_BJYC01000032.1"/>
</dbReference>
<dbReference type="Pfam" id="PF01695">
    <property type="entry name" value="IstB_IS21"/>
    <property type="match status" value="1"/>
</dbReference>
<feature type="domain" description="AAA+ ATPase" evidence="4">
    <location>
        <begin position="92"/>
        <end position="224"/>
    </location>
</feature>
<comment type="similarity">
    <text evidence="1">Belongs to the IS21/IS1162 putative ATP-binding protein family.</text>
</comment>
<gene>
    <name evidence="5" type="ORF">SAMN04488099_1266</name>
</gene>
<dbReference type="SUPFAM" id="SSF52540">
    <property type="entry name" value="P-loop containing nucleoside triphosphate hydrolases"/>
    <property type="match status" value="1"/>
</dbReference>
<dbReference type="SMART" id="SM00382">
    <property type="entry name" value="AAA"/>
    <property type="match status" value="1"/>
</dbReference>
<dbReference type="PIRSF" id="PIRSF003073">
    <property type="entry name" value="DNAC_TnpB_IstB"/>
    <property type="match status" value="1"/>
</dbReference>
<dbReference type="Gene3D" id="3.40.50.300">
    <property type="entry name" value="P-loop containing nucleotide triphosphate hydrolases"/>
    <property type="match status" value="1"/>
</dbReference>
<keyword evidence="6" id="KW-1185">Reference proteome</keyword>
<dbReference type="Proteomes" id="UP000199081">
    <property type="component" value="Unassembled WGS sequence"/>
</dbReference>
<dbReference type="GO" id="GO:0006260">
    <property type="term" value="P:DNA replication"/>
    <property type="evidence" value="ECO:0007669"/>
    <property type="project" value="TreeGrafter"/>
</dbReference>
<dbReference type="PANTHER" id="PTHR30050">
    <property type="entry name" value="CHROMOSOMAL REPLICATION INITIATOR PROTEIN DNAA"/>
    <property type="match status" value="1"/>
</dbReference>
<accession>A0A1H7PWV3</accession>
<dbReference type="NCBIfam" id="NF038214">
    <property type="entry name" value="IS21_help_AAA"/>
    <property type="match status" value="1"/>
</dbReference>
<dbReference type="AlphaFoldDB" id="A0A1H7PWV3"/>
<dbReference type="InterPro" id="IPR028350">
    <property type="entry name" value="DNAC/IstB-like"/>
</dbReference>
<evidence type="ECO:0000313" key="6">
    <source>
        <dbReference type="Proteomes" id="UP000199081"/>
    </source>
</evidence>
<dbReference type="CDD" id="cd00009">
    <property type="entry name" value="AAA"/>
    <property type="match status" value="1"/>
</dbReference>
<keyword evidence="2" id="KW-0547">Nucleotide-binding</keyword>
<dbReference type="PANTHER" id="PTHR30050:SF4">
    <property type="entry name" value="ATP-BINDING PROTEIN RV3427C IN INSERTION SEQUENCE-RELATED"/>
    <property type="match status" value="1"/>
</dbReference>
<dbReference type="InterPro" id="IPR002611">
    <property type="entry name" value="IstB_ATP-bd"/>
</dbReference>
<evidence type="ECO:0000256" key="1">
    <source>
        <dbReference type="ARBA" id="ARBA00008059"/>
    </source>
</evidence>
<dbReference type="InterPro" id="IPR003593">
    <property type="entry name" value="AAA+_ATPase"/>
</dbReference>
<evidence type="ECO:0000256" key="2">
    <source>
        <dbReference type="ARBA" id="ARBA00022741"/>
    </source>
</evidence>
<evidence type="ECO:0000256" key="3">
    <source>
        <dbReference type="ARBA" id="ARBA00022840"/>
    </source>
</evidence>
<keyword evidence="3" id="KW-0067">ATP-binding</keyword>
<evidence type="ECO:0000259" key="4">
    <source>
        <dbReference type="SMART" id="SM00382"/>
    </source>
</evidence>
<organism evidence="5 6">
    <name type="scientific">Alkalibacterium pelagium</name>
    <dbReference type="NCBI Taxonomy" id="426702"/>
    <lineage>
        <taxon>Bacteria</taxon>
        <taxon>Bacillati</taxon>
        <taxon>Bacillota</taxon>
        <taxon>Bacilli</taxon>
        <taxon>Lactobacillales</taxon>
        <taxon>Carnobacteriaceae</taxon>
        <taxon>Alkalibacterium</taxon>
    </lineage>
</organism>
<protein>
    <submittedName>
        <fullName evidence="5">DNA replication protein DnaC</fullName>
    </submittedName>
</protein>
<sequence>MSDIIKTKCKLLRLAYVADLYEKIPFENPEQYVTALLQQELEVRESAKGERLLKKAKFINEKELSTYQWDEQIRFPPQLDKESLTTLQFIEQKENIVLSGAPGTGKTHLVTGLGREACRKGYEVRFFRVADLVVLLEKSWREGKFDAFRRKFDKVDMIILDEMGYVPFSKEGAECLFQLISDWYEQRSLVITSNLEFSQWNRIFVDSRLTAALVDRVIHHAHILSFTGDSYRVNHALSLRHF</sequence>
<reference evidence="6" key="1">
    <citation type="submission" date="2016-10" db="EMBL/GenBank/DDBJ databases">
        <authorList>
            <person name="Varghese N."/>
            <person name="Submissions S."/>
        </authorList>
    </citation>
    <scope>NUCLEOTIDE SEQUENCE [LARGE SCALE GENOMIC DNA]</scope>
    <source>
        <strain evidence="6">DSM 19183</strain>
    </source>
</reference>
<dbReference type="InterPro" id="IPR027417">
    <property type="entry name" value="P-loop_NTPase"/>
</dbReference>
<dbReference type="STRING" id="426702.SAMN04488099_1266"/>
<dbReference type="GO" id="GO:0005524">
    <property type="term" value="F:ATP binding"/>
    <property type="evidence" value="ECO:0007669"/>
    <property type="project" value="UniProtKB-KW"/>
</dbReference>
<proteinExistence type="inferred from homology"/>